<dbReference type="Pfam" id="PF13356">
    <property type="entry name" value="Arm-DNA-bind_3"/>
    <property type="match status" value="1"/>
</dbReference>
<evidence type="ECO:0000259" key="6">
    <source>
        <dbReference type="PROSITE" id="PS51898"/>
    </source>
</evidence>
<dbReference type="InterPro" id="IPR044068">
    <property type="entry name" value="CB"/>
</dbReference>
<dbReference type="InterPro" id="IPR025166">
    <property type="entry name" value="Integrase_DNA_bind_dom"/>
</dbReference>
<dbReference type="PROSITE" id="PS51900">
    <property type="entry name" value="CB"/>
    <property type="match status" value="1"/>
</dbReference>
<evidence type="ECO:0000256" key="1">
    <source>
        <dbReference type="ARBA" id="ARBA00008857"/>
    </source>
</evidence>
<evidence type="ECO:0000256" key="3">
    <source>
        <dbReference type="ARBA" id="ARBA00023125"/>
    </source>
</evidence>
<evidence type="ECO:0000313" key="9">
    <source>
        <dbReference type="Proteomes" id="UP000318709"/>
    </source>
</evidence>
<dbReference type="InterPro" id="IPR050808">
    <property type="entry name" value="Phage_Integrase"/>
</dbReference>
<feature type="domain" description="Core-binding (CB)" evidence="7">
    <location>
        <begin position="108"/>
        <end position="189"/>
    </location>
</feature>
<gene>
    <name evidence="8" type="ORF">E3E12_00925</name>
</gene>
<keyword evidence="3 5" id="KW-0238">DNA-binding</keyword>
<dbReference type="Pfam" id="PF22022">
    <property type="entry name" value="Phage_int_M"/>
    <property type="match status" value="1"/>
</dbReference>
<evidence type="ECO:0000256" key="2">
    <source>
        <dbReference type="ARBA" id="ARBA00022908"/>
    </source>
</evidence>
<dbReference type="Pfam" id="PF00589">
    <property type="entry name" value="Phage_integrase"/>
    <property type="match status" value="1"/>
</dbReference>
<dbReference type="KEGG" id="swf:E3E12_00925"/>
<dbReference type="GO" id="GO:0003677">
    <property type="term" value="F:DNA binding"/>
    <property type="evidence" value="ECO:0007669"/>
    <property type="project" value="UniProtKB-UniRule"/>
</dbReference>
<keyword evidence="9" id="KW-1185">Reference proteome</keyword>
<evidence type="ECO:0000313" key="8">
    <source>
        <dbReference type="EMBL" id="QDH12996.1"/>
    </source>
</evidence>
<organism evidence="8 9">
    <name type="scientific">Formicincola oecophyllae</name>
    <dbReference type="NCBI Taxonomy" id="2558361"/>
    <lineage>
        <taxon>Bacteria</taxon>
        <taxon>Pseudomonadati</taxon>
        <taxon>Pseudomonadota</taxon>
        <taxon>Alphaproteobacteria</taxon>
        <taxon>Acetobacterales</taxon>
        <taxon>Acetobacteraceae</taxon>
        <taxon>Formicincola</taxon>
    </lineage>
</organism>
<dbReference type="GO" id="GO:0006310">
    <property type="term" value="P:DNA recombination"/>
    <property type="evidence" value="ECO:0007669"/>
    <property type="project" value="UniProtKB-KW"/>
</dbReference>
<protein>
    <submittedName>
        <fullName evidence="8">DUF4102 domain-containing protein</fullName>
    </submittedName>
</protein>
<keyword evidence="2" id="KW-0229">DNA integration</keyword>
<dbReference type="AlphaFoldDB" id="A0A4Y6U967"/>
<dbReference type="OrthoDB" id="7298605at2"/>
<reference evidence="8 9" key="1">
    <citation type="submission" date="2019-03" db="EMBL/GenBank/DDBJ databases">
        <title>The complete genome sequence of Swingsia_sp. F3b2 LMG30590(T).</title>
        <authorList>
            <person name="Chua K.-O."/>
            <person name="Chan K.-G."/>
            <person name="See-Too W.-S."/>
        </authorList>
    </citation>
    <scope>NUCLEOTIDE SEQUENCE [LARGE SCALE GENOMIC DNA]</scope>
    <source>
        <strain evidence="8 9">F3b2</strain>
    </source>
</reference>
<dbReference type="Gene3D" id="3.30.160.390">
    <property type="entry name" value="Integrase, DNA-binding domain"/>
    <property type="match status" value="1"/>
</dbReference>
<dbReference type="PANTHER" id="PTHR30629">
    <property type="entry name" value="PROPHAGE INTEGRASE"/>
    <property type="match status" value="1"/>
</dbReference>
<dbReference type="RefSeq" id="WP_141442639.1">
    <property type="nucleotide sequence ID" value="NZ_CP038231.1"/>
</dbReference>
<evidence type="ECO:0000259" key="7">
    <source>
        <dbReference type="PROSITE" id="PS51900"/>
    </source>
</evidence>
<proteinExistence type="inferred from homology"/>
<dbReference type="InterPro" id="IPR002104">
    <property type="entry name" value="Integrase_catalytic"/>
</dbReference>
<dbReference type="InterPro" id="IPR038488">
    <property type="entry name" value="Integrase_DNA-bd_sf"/>
</dbReference>
<feature type="domain" description="Tyr recombinase" evidence="6">
    <location>
        <begin position="220"/>
        <end position="395"/>
    </location>
</feature>
<dbReference type="Gene3D" id="1.10.150.130">
    <property type="match status" value="1"/>
</dbReference>
<dbReference type="InterPro" id="IPR013762">
    <property type="entry name" value="Integrase-like_cat_sf"/>
</dbReference>
<dbReference type="InterPro" id="IPR010998">
    <property type="entry name" value="Integrase_recombinase_N"/>
</dbReference>
<dbReference type="SUPFAM" id="SSF56349">
    <property type="entry name" value="DNA breaking-rejoining enzymes"/>
    <property type="match status" value="1"/>
</dbReference>
<dbReference type="PANTHER" id="PTHR30629:SF2">
    <property type="entry name" value="PROPHAGE INTEGRASE INTS-RELATED"/>
    <property type="match status" value="1"/>
</dbReference>
<dbReference type="EMBL" id="CP038231">
    <property type="protein sequence ID" value="QDH12996.1"/>
    <property type="molecule type" value="Genomic_DNA"/>
</dbReference>
<comment type="similarity">
    <text evidence="1">Belongs to the 'phage' integrase family.</text>
</comment>
<keyword evidence="4" id="KW-0233">DNA recombination</keyword>
<dbReference type="InterPro" id="IPR053876">
    <property type="entry name" value="Phage_int_M"/>
</dbReference>
<evidence type="ECO:0000256" key="5">
    <source>
        <dbReference type="PROSITE-ProRule" id="PRU01248"/>
    </source>
</evidence>
<dbReference type="CDD" id="cd00801">
    <property type="entry name" value="INT_P4_C"/>
    <property type="match status" value="1"/>
</dbReference>
<dbReference type="InterPro" id="IPR011010">
    <property type="entry name" value="DNA_brk_join_enz"/>
</dbReference>
<evidence type="ECO:0000256" key="4">
    <source>
        <dbReference type="ARBA" id="ARBA00023172"/>
    </source>
</evidence>
<accession>A0A4Y6U967</accession>
<dbReference type="GO" id="GO:0015074">
    <property type="term" value="P:DNA integration"/>
    <property type="evidence" value="ECO:0007669"/>
    <property type="project" value="UniProtKB-KW"/>
</dbReference>
<dbReference type="Proteomes" id="UP000318709">
    <property type="component" value="Chromosome"/>
</dbReference>
<name>A0A4Y6U967_9PROT</name>
<dbReference type="Gene3D" id="1.10.443.10">
    <property type="entry name" value="Intergrase catalytic core"/>
    <property type="match status" value="1"/>
</dbReference>
<dbReference type="PROSITE" id="PS51898">
    <property type="entry name" value="TYR_RECOMBINASE"/>
    <property type="match status" value="1"/>
</dbReference>
<sequence length="421" mass="47217">MGRRQLARLTDVQVRKAPAGKHADGGNLYLLVSPTLSRSWVFRYRSPLMQGADGYGRLRHMGLGAYPVVSLMEARHLAAQARRELHEGRDPLLERTRRQKAAKLANCLTLEEVAETFITQQAGRWSDRRGASTWRQSLAMHVYPTLGSKAVATITREEVAKCLLPVWENTHETASRIRARLEAIFRYAIGNNLRTDPNPAQWKGMLEFDLPAPAKVKRVKHFHALPLGAMPAFMKALEEAEGMGALVVRFIALTCVRSGEARRARWEEIDLEAKVWTIPPERMKVKNGQPHRVPLSTPAVALLEMLWRFSDKKGLVFPSVTGRALSDVAASKAAKAAAGDERATVHGLRSTFRDWATETGKDWQASEMCLAHNVRSAVEAAYSRTDQLEKRRTILEEWGNIICPIEKDAFLVQHNFEFGGI</sequence>